<proteinExistence type="predicted"/>
<protein>
    <submittedName>
        <fullName evidence="1">Uncharacterized protein</fullName>
    </submittedName>
</protein>
<gene>
    <name evidence="1" type="primary">ORF217118</name>
</gene>
<evidence type="ECO:0000313" key="1">
    <source>
        <dbReference type="EMBL" id="CEK97862.1"/>
    </source>
</evidence>
<reference evidence="1" key="1">
    <citation type="submission" date="2014-12" db="EMBL/GenBank/DDBJ databases">
        <title>Insight into the proteome of Arion vulgaris.</title>
        <authorList>
            <person name="Aradska J."/>
            <person name="Bulat T."/>
            <person name="Smidak R."/>
            <person name="Sarate P."/>
            <person name="Gangsoo J."/>
            <person name="Sialana F."/>
            <person name="Bilban M."/>
            <person name="Lubec G."/>
        </authorList>
    </citation>
    <scope>NUCLEOTIDE SEQUENCE</scope>
    <source>
        <tissue evidence="1">Skin</tissue>
    </source>
</reference>
<name>A0A0B7BY53_9EUPU</name>
<sequence length="57" mass="6356">SMMATESCVKRNILNNGYGGKVMPRTSCLMMTLYYLQSSSYNISSISKYIFDVISTG</sequence>
<organism evidence="1">
    <name type="scientific">Arion vulgaris</name>
    <dbReference type="NCBI Taxonomy" id="1028688"/>
    <lineage>
        <taxon>Eukaryota</taxon>
        <taxon>Metazoa</taxon>
        <taxon>Spiralia</taxon>
        <taxon>Lophotrochozoa</taxon>
        <taxon>Mollusca</taxon>
        <taxon>Gastropoda</taxon>
        <taxon>Heterobranchia</taxon>
        <taxon>Euthyneura</taxon>
        <taxon>Panpulmonata</taxon>
        <taxon>Eupulmonata</taxon>
        <taxon>Stylommatophora</taxon>
        <taxon>Helicina</taxon>
        <taxon>Arionoidea</taxon>
        <taxon>Arionidae</taxon>
        <taxon>Arion</taxon>
    </lineage>
</organism>
<dbReference type="AlphaFoldDB" id="A0A0B7BY53"/>
<dbReference type="EMBL" id="HACG01050991">
    <property type="protein sequence ID" value="CEK97862.1"/>
    <property type="molecule type" value="Transcribed_RNA"/>
</dbReference>
<feature type="non-terminal residue" evidence="1">
    <location>
        <position position="1"/>
    </location>
</feature>
<accession>A0A0B7BY53</accession>